<evidence type="ECO:0000256" key="2">
    <source>
        <dbReference type="ARBA" id="ARBA00005811"/>
    </source>
</evidence>
<keyword evidence="7" id="KW-0813">Transport</keyword>
<keyword evidence="6" id="KW-0472">Membrane</keyword>
<dbReference type="EMBL" id="CABPSB010000035">
    <property type="protein sequence ID" value="VVE56802.1"/>
    <property type="molecule type" value="Genomic_DNA"/>
</dbReference>
<dbReference type="GO" id="GO:0015031">
    <property type="term" value="P:protein transport"/>
    <property type="evidence" value="ECO:0007669"/>
    <property type="project" value="UniProtKB-KW"/>
</dbReference>
<dbReference type="PANTHER" id="PTHR30558">
    <property type="entry name" value="EXBD MEMBRANE COMPONENT OF PMF-DRIVEN MACROMOLECULE IMPORT SYSTEM"/>
    <property type="match status" value="1"/>
</dbReference>
<reference evidence="8 9" key="1">
    <citation type="submission" date="2019-08" db="EMBL/GenBank/DDBJ databases">
        <authorList>
            <person name="Peeters C."/>
        </authorList>
    </citation>
    <scope>NUCLEOTIDE SEQUENCE [LARGE SCALE GENOMIC DNA]</scope>
    <source>
        <strain evidence="8 9">LMG 31108</strain>
    </source>
</reference>
<keyword evidence="5" id="KW-1133">Transmembrane helix</keyword>
<sequence>MRYLAAKKARIEVVPMIDIMFFLLVFFIMITLKMIPSNGLAVRLPGSATAAPITRPKVVVTFHANGEIEAYDGVMTLAQLTEKLRAQDPASTVVTIAGDGAASVQQLAKVMDACRSAGVTQVGIATASTP</sequence>
<evidence type="ECO:0000256" key="3">
    <source>
        <dbReference type="ARBA" id="ARBA00022475"/>
    </source>
</evidence>
<gene>
    <name evidence="8" type="ORF">PAN31108_05138</name>
</gene>
<comment type="subcellular location">
    <subcellularLocation>
        <location evidence="1">Cell membrane</location>
        <topology evidence="1">Single-pass membrane protein</topology>
    </subcellularLocation>
    <subcellularLocation>
        <location evidence="7">Cell membrane</location>
        <topology evidence="7">Single-pass type II membrane protein</topology>
    </subcellularLocation>
</comment>
<dbReference type="AlphaFoldDB" id="A0A5E4Z7Z3"/>
<keyword evidence="3" id="KW-1003">Cell membrane</keyword>
<keyword evidence="7" id="KW-0653">Protein transport</keyword>
<dbReference type="InterPro" id="IPR003400">
    <property type="entry name" value="ExbD"/>
</dbReference>
<organism evidence="8 9">
    <name type="scientific">Pandoraea anhela</name>
    <dbReference type="NCBI Taxonomy" id="2508295"/>
    <lineage>
        <taxon>Bacteria</taxon>
        <taxon>Pseudomonadati</taxon>
        <taxon>Pseudomonadota</taxon>
        <taxon>Betaproteobacteria</taxon>
        <taxon>Burkholderiales</taxon>
        <taxon>Burkholderiaceae</taxon>
        <taxon>Pandoraea</taxon>
    </lineage>
</organism>
<dbReference type="Proteomes" id="UP000406256">
    <property type="component" value="Unassembled WGS sequence"/>
</dbReference>
<evidence type="ECO:0000256" key="1">
    <source>
        <dbReference type="ARBA" id="ARBA00004162"/>
    </source>
</evidence>
<evidence type="ECO:0000256" key="5">
    <source>
        <dbReference type="ARBA" id="ARBA00022989"/>
    </source>
</evidence>
<evidence type="ECO:0000313" key="9">
    <source>
        <dbReference type="Proteomes" id="UP000406256"/>
    </source>
</evidence>
<dbReference type="Gene3D" id="3.30.420.270">
    <property type="match status" value="1"/>
</dbReference>
<name>A0A5E4Z7Z3_9BURK</name>
<protein>
    <submittedName>
        <fullName evidence="8">Biopolymer transporter ExbD</fullName>
    </submittedName>
</protein>
<proteinExistence type="inferred from homology"/>
<dbReference type="OrthoDB" id="9793581at2"/>
<evidence type="ECO:0000256" key="7">
    <source>
        <dbReference type="RuleBase" id="RU003879"/>
    </source>
</evidence>
<accession>A0A5E4Z7Z3</accession>
<evidence type="ECO:0000313" key="8">
    <source>
        <dbReference type="EMBL" id="VVE56802.1"/>
    </source>
</evidence>
<comment type="similarity">
    <text evidence="2 7">Belongs to the ExbD/TolR family.</text>
</comment>
<dbReference type="RefSeq" id="WP_150671571.1">
    <property type="nucleotide sequence ID" value="NZ_CABPSB010000035.1"/>
</dbReference>
<dbReference type="GO" id="GO:0022857">
    <property type="term" value="F:transmembrane transporter activity"/>
    <property type="evidence" value="ECO:0007669"/>
    <property type="project" value="InterPro"/>
</dbReference>
<dbReference type="Pfam" id="PF02472">
    <property type="entry name" value="ExbD"/>
    <property type="match status" value="1"/>
</dbReference>
<evidence type="ECO:0000256" key="4">
    <source>
        <dbReference type="ARBA" id="ARBA00022692"/>
    </source>
</evidence>
<dbReference type="GO" id="GO:0005886">
    <property type="term" value="C:plasma membrane"/>
    <property type="evidence" value="ECO:0007669"/>
    <property type="project" value="UniProtKB-SubCell"/>
</dbReference>
<keyword evidence="4 7" id="KW-0812">Transmembrane</keyword>
<keyword evidence="9" id="KW-1185">Reference proteome</keyword>
<evidence type="ECO:0000256" key="6">
    <source>
        <dbReference type="ARBA" id="ARBA00023136"/>
    </source>
</evidence>